<name>A0A0E9URT8_ANGAN</name>
<sequence length="10" mass="1105">MKQGRTGKAE</sequence>
<accession>A0A0E9URT8</accession>
<evidence type="ECO:0000313" key="1">
    <source>
        <dbReference type="EMBL" id="JAH67900.1"/>
    </source>
</evidence>
<dbReference type="EMBL" id="GBXM01040677">
    <property type="protein sequence ID" value="JAH67900.1"/>
    <property type="molecule type" value="Transcribed_RNA"/>
</dbReference>
<organism evidence="1">
    <name type="scientific">Anguilla anguilla</name>
    <name type="common">European freshwater eel</name>
    <name type="synonym">Muraena anguilla</name>
    <dbReference type="NCBI Taxonomy" id="7936"/>
    <lineage>
        <taxon>Eukaryota</taxon>
        <taxon>Metazoa</taxon>
        <taxon>Chordata</taxon>
        <taxon>Craniata</taxon>
        <taxon>Vertebrata</taxon>
        <taxon>Euteleostomi</taxon>
        <taxon>Actinopterygii</taxon>
        <taxon>Neopterygii</taxon>
        <taxon>Teleostei</taxon>
        <taxon>Anguilliformes</taxon>
        <taxon>Anguillidae</taxon>
        <taxon>Anguilla</taxon>
    </lineage>
</organism>
<proteinExistence type="predicted"/>
<reference evidence="1" key="1">
    <citation type="submission" date="2014-11" db="EMBL/GenBank/DDBJ databases">
        <authorList>
            <person name="Amaro Gonzalez C."/>
        </authorList>
    </citation>
    <scope>NUCLEOTIDE SEQUENCE</scope>
</reference>
<reference evidence="1" key="2">
    <citation type="journal article" date="2015" name="Fish Shellfish Immunol.">
        <title>Early steps in the European eel (Anguilla anguilla)-Vibrio vulnificus interaction in the gills: Role of the RtxA13 toxin.</title>
        <authorList>
            <person name="Callol A."/>
            <person name="Pajuelo D."/>
            <person name="Ebbesson L."/>
            <person name="Teles M."/>
            <person name="MacKenzie S."/>
            <person name="Amaro C."/>
        </authorList>
    </citation>
    <scope>NUCLEOTIDE SEQUENCE</scope>
</reference>
<protein>
    <submittedName>
        <fullName evidence="1">Uncharacterized protein</fullName>
    </submittedName>
</protein>